<dbReference type="KEGG" id="cpor:BED41_03540"/>
<name>A0A1B2I2P8_9BACT</name>
<evidence type="ECO:0000313" key="4">
    <source>
        <dbReference type="Proteomes" id="UP000093044"/>
    </source>
</evidence>
<dbReference type="PANTHER" id="PTHR46797:SF1">
    <property type="entry name" value="METHYLPHOSPHONATE SYNTHASE"/>
    <property type="match status" value="1"/>
</dbReference>
<feature type="domain" description="HTH cro/C1-type" evidence="2">
    <location>
        <begin position="53"/>
        <end position="107"/>
    </location>
</feature>
<dbReference type="AlphaFoldDB" id="A0A1B2I2P8"/>
<proteinExistence type="predicted"/>
<sequence>MIIDINLNWTKKVQKNTIKQKTQKRINMLFLTIGINEVDFLMTHVSAAIGKRIREIRKDRNYTLEDLGNIVHRSKSTLSKYENGEIVLDIETLFEIARAFRISIFSLITLPFNEERRQEESERTPCSHDIFSCPLLYLYYYDGEYKCIRRSMIEMDYPNRNATLYLNTVSVGDNCRCAQIYSGHIQTNPFYTRLIFENSTFALDTVTMVFQSMLKYQTFLVGQIFTVRASNQPIGVKAIIANHKMTEDNNLRGLLQVTPREVKNIKRTNYFIIERVAEAEL</sequence>
<dbReference type="InterPro" id="IPR010982">
    <property type="entry name" value="Lambda_DNA-bd_dom_sf"/>
</dbReference>
<evidence type="ECO:0000313" key="3">
    <source>
        <dbReference type="EMBL" id="ANZ44244.1"/>
    </source>
</evidence>
<dbReference type="GO" id="GO:0003677">
    <property type="term" value="F:DNA binding"/>
    <property type="evidence" value="ECO:0007669"/>
    <property type="project" value="UniProtKB-KW"/>
</dbReference>
<gene>
    <name evidence="3" type="ORF">BED41_03540</name>
</gene>
<dbReference type="PANTHER" id="PTHR46797">
    <property type="entry name" value="HTH-TYPE TRANSCRIPTIONAL REGULATOR"/>
    <property type="match status" value="1"/>
</dbReference>
<dbReference type="Proteomes" id="UP000093044">
    <property type="component" value="Chromosome"/>
</dbReference>
<dbReference type="EMBL" id="CP016757">
    <property type="protein sequence ID" value="ANZ44244.1"/>
    <property type="molecule type" value="Genomic_DNA"/>
</dbReference>
<organism evidence="3 4">
    <name type="scientific">Cloacibacillus porcorum</name>
    <dbReference type="NCBI Taxonomy" id="1197717"/>
    <lineage>
        <taxon>Bacteria</taxon>
        <taxon>Thermotogati</taxon>
        <taxon>Synergistota</taxon>
        <taxon>Synergistia</taxon>
        <taxon>Synergistales</taxon>
        <taxon>Synergistaceae</taxon>
        <taxon>Cloacibacillus</taxon>
    </lineage>
</organism>
<dbReference type="SMART" id="SM00530">
    <property type="entry name" value="HTH_XRE"/>
    <property type="match status" value="1"/>
</dbReference>
<dbReference type="Pfam" id="PF01381">
    <property type="entry name" value="HTH_3"/>
    <property type="match status" value="1"/>
</dbReference>
<dbReference type="GO" id="GO:0003700">
    <property type="term" value="F:DNA-binding transcription factor activity"/>
    <property type="evidence" value="ECO:0007669"/>
    <property type="project" value="TreeGrafter"/>
</dbReference>
<dbReference type="GO" id="GO:0005829">
    <property type="term" value="C:cytosol"/>
    <property type="evidence" value="ECO:0007669"/>
    <property type="project" value="TreeGrafter"/>
</dbReference>
<evidence type="ECO:0000259" key="2">
    <source>
        <dbReference type="PROSITE" id="PS50943"/>
    </source>
</evidence>
<reference evidence="3" key="1">
    <citation type="submission" date="2016-08" db="EMBL/GenBank/DDBJ databases">
        <title>Complete genome of Cloacibacillus porcorum.</title>
        <authorList>
            <person name="Looft T."/>
            <person name="Bayles D.O."/>
            <person name="Alt D.P."/>
        </authorList>
    </citation>
    <scope>NUCLEOTIDE SEQUENCE [LARGE SCALE GENOMIC DNA]</scope>
    <source>
        <strain evidence="3">CL-84</strain>
    </source>
</reference>
<accession>A0A1B2I2P8</accession>
<dbReference type="CDD" id="cd00093">
    <property type="entry name" value="HTH_XRE"/>
    <property type="match status" value="1"/>
</dbReference>
<dbReference type="InterPro" id="IPR001387">
    <property type="entry name" value="Cro/C1-type_HTH"/>
</dbReference>
<keyword evidence="4" id="KW-1185">Reference proteome</keyword>
<dbReference type="Gene3D" id="1.10.260.40">
    <property type="entry name" value="lambda repressor-like DNA-binding domains"/>
    <property type="match status" value="1"/>
</dbReference>
<dbReference type="PROSITE" id="PS50943">
    <property type="entry name" value="HTH_CROC1"/>
    <property type="match status" value="1"/>
</dbReference>
<keyword evidence="1" id="KW-0238">DNA-binding</keyword>
<protein>
    <recommendedName>
        <fullName evidence="2">HTH cro/C1-type domain-containing protein</fullName>
    </recommendedName>
</protein>
<dbReference type="InterPro" id="IPR050807">
    <property type="entry name" value="TransReg_Diox_bact_type"/>
</dbReference>
<evidence type="ECO:0000256" key="1">
    <source>
        <dbReference type="ARBA" id="ARBA00023125"/>
    </source>
</evidence>
<dbReference type="SUPFAM" id="SSF47413">
    <property type="entry name" value="lambda repressor-like DNA-binding domains"/>
    <property type="match status" value="1"/>
</dbReference>